<reference evidence="2 3" key="1">
    <citation type="journal article" date="2017" name="Int. J. Syst. Evol. Microbiol.">
        <title>Jeotgalibaca porci sp. nov. and Jeotgalibaca arthritidis sp. nov., isolated from pigs, and emended description of the genus Jeotgalibaca.</title>
        <authorList>
            <person name="Zamora L."/>
            <person name="Perez-Sancho M."/>
            <person name="Dominguez L."/>
            <person name="Fernandez-Garayzabal J.F."/>
            <person name="Vela A.I."/>
        </authorList>
    </citation>
    <scope>NUCLEOTIDE SEQUENCE [LARGE SCALE GENOMIC DNA]</scope>
    <source>
        <strain evidence="2 3">CCUG 69148</strain>
    </source>
</reference>
<feature type="domain" description="GST N-terminal" evidence="1">
    <location>
        <begin position="1"/>
        <end position="77"/>
    </location>
</feature>
<organism evidence="2 3">
    <name type="scientific">Jeotgalibaca porci</name>
    <dbReference type="NCBI Taxonomy" id="1868793"/>
    <lineage>
        <taxon>Bacteria</taxon>
        <taxon>Bacillati</taxon>
        <taxon>Bacillota</taxon>
        <taxon>Bacilli</taxon>
        <taxon>Lactobacillales</taxon>
        <taxon>Carnobacteriaceae</taxon>
        <taxon>Jeotgalibaca</taxon>
    </lineage>
</organism>
<accession>A0A6G7WEF7</accession>
<protein>
    <submittedName>
        <fullName evidence="2">Glutaredoxin family protein</fullName>
    </submittedName>
</protein>
<dbReference type="KEGG" id="jpo:G7058_00135"/>
<dbReference type="InterPro" id="IPR051548">
    <property type="entry name" value="Grx-like_ET"/>
</dbReference>
<dbReference type="Pfam" id="PF00462">
    <property type="entry name" value="Glutaredoxin"/>
    <property type="match status" value="1"/>
</dbReference>
<keyword evidence="3" id="KW-1185">Reference proteome</keyword>
<dbReference type="GO" id="GO:0009055">
    <property type="term" value="F:electron transfer activity"/>
    <property type="evidence" value="ECO:0007669"/>
    <property type="project" value="TreeGrafter"/>
</dbReference>
<evidence type="ECO:0000259" key="1">
    <source>
        <dbReference type="PROSITE" id="PS50404"/>
    </source>
</evidence>
<evidence type="ECO:0000313" key="2">
    <source>
        <dbReference type="EMBL" id="QIK50607.1"/>
    </source>
</evidence>
<evidence type="ECO:0000313" key="3">
    <source>
        <dbReference type="Proteomes" id="UP000501830"/>
    </source>
</evidence>
<dbReference type="CDD" id="cd02976">
    <property type="entry name" value="NrdH"/>
    <property type="match status" value="1"/>
</dbReference>
<dbReference type="PROSITE" id="PS50404">
    <property type="entry name" value="GST_NTER"/>
    <property type="match status" value="1"/>
</dbReference>
<name>A0A6G7WEF7_9LACT</name>
<gene>
    <name evidence="2" type="ORF">G7058_00135</name>
</gene>
<dbReference type="PANTHER" id="PTHR34386:SF1">
    <property type="entry name" value="GLUTAREDOXIN-LIKE PROTEIN NRDH"/>
    <property type="match status" value="1"/>
</dbReference>
<dbReference type="GO" id="GO:0045454">
    <property type="term" value="P:cell redox homeostasis"/>
    <property type="evidence" value="ECO:0007669"/>
    <property type="project" value="TreeGrafter"/>
</dbReference>
<dbReference type="Proteomes" id="UP000501830">
    <property type="component" value="Chromosome"/>
</dbReference>
<dbReference type="RefSeq" id="WP_166061650.1">
    <property type="nucleotide sequence ID" value="NZ_CP049889.1"/>
</dbReference>
<dbReference type="GeneID" id="94551662"/>
<dbReference type="EMBL" id="CP049889">
    <property type="protein sequence ID" value="QIK50607.1"/>
    <property type="molecule type" value="Genomic_DNA"/>
</dbReference>
<dbReference type="SUPFAM" id="SSF52833">
    <property type="entry name" value="Thioredoxin-like"/>
    <property type="match status" value="1"/>
</dbReference>
<dbReference type="InterPro" id="IPR036249">
    <property type="entry name" value="Thioredoxin-like_sf"/>
</dbReference>
<dbReference type="AlphaFoldDB" id="A0A6G7WEF7"/>
<dbReference type="Gene3D" id="3.40.30.10">
    <property type="entry name" value="Glutaredoxin"/>
    <property type="match status" value="1"/>
</dbReference>
<dbReference type="InterPro" id="IPR004045">
    <property type="entry name" value="Glutathione_S-Trfase_N"/>
</dbReference>
<dbReference type="PANTHER" id="PTHR34386">
    <property type="entry name" value="GLUTAREDOXIN"/>
    <property type="match status" value="1"/>
</dbReference>
<dbReference type="InterPro" id="IPR002109">
    <property type="entry name" value="Glutaredoxin"/>
</dbReference>
<proteinExistence type="predicted"/>
<sequence>MTPIIYSKNNCGPCNMLKLALREEGIAYEERNISTSEAFLNELMELGYQSVPIVLVDGKVVANGFEPWKVKEAMQHG</sequence>
<dbReference type="PROSITE" id="PS51354">
    <property type="entry name" value="GLUTAREDOXIN_2"/>
    <property type="match status" value="1"/>
</dbReference>